<comment type="caution">
    <text evidence="2">The sequence shown here is derived from an EMBL/GenBank/DDBJ whole genome shotgun (WGS) entry which is preliminary data.</text>
</comment>
<dbReference type="Pfam" id="PF01381">
    <property type="entry name" value="HTH_3"/>
    <property type="match status" value="1"/>
</dbReference>
<dbReference type="InterPro" id="IPR001387">
    <property type="entry name" value="Cro/C1-type_HTH"/>
</dbReference>
<dbReference type="RefSeq" id="WP_274324208.1">
    <property type="nucleotide sequence ID" value="NZ_CP118158.1"/>
</dbReference>
<sequence length="298" mass="32147">MKFIEELVVEEFLPTFRSMLAEALRERGLTQSEVAEHLGISQSAVSKYVHGEVERNDRLLGDRRLRELVERLAEGLASGEMSRVQALVEAEVFVRRLERDGLLAQLHEEEMPGLAEYGDDRFAIHDPESTVRAAEEVLASLRRGVRILENTDDFPGLIPAVGSNLVECLPDADGIEDVAAVPGRILDLEGTTAVPADPEFGVSEHVASVLLAARAGGSDARAALNVRYDAEIVEALTDAGYTAVEFDAEGDLEPAIADALAESPDADVLYQTGGFGVEPIVYVLATDGPTAARVVREL</sequence>
<dbReference type="InterPro" id="IPR019293">
    <property type="entry name" value="ThiN"/>
</dbReference>
<dbReference type="Gene3D" id="3.40.225.10">
    <property type="entry name" value="Class II aldolase/adducin N-terminal domain"/>
    <property type="match status" value="1"/>
</dbReference>
<evidence type="ECO:0000313" key="2">
    <source>
        <dbReference type="EMBL" id="MFC7138591.1"/>
    </source>
</evidence>
<dbReference type="InterPro" id="IPR036409">
    <property type="entry name" value="Aldolase_II/adducin_N_sf"/>
</dbReference>
<dbReference type="Gene3D" id="1.10.260.40">
    <property type="entry name" value="lambda repressor-like DNA-binding domains"/>
    <property type="match status" value="1"/>
</dbReference>
<keyword evidence="3" id="KW-1185">Reference proteome</keyword>
<dbReference type="GeneID" id="78818831"/>
<dbReference type="InterPro" id="IPR010982">
    <property type="entry name" value="Lambda_DNA-bd_dom_sf"/>
</dbReference>
<dbReference type="PANTHER" id="PTHR40730:SF5">
    <property type="entry name" value="HTH CRO_C1-TYPE DOMAIN-CONTAINING PROTEIN"/>
    <property type="match status" value="1"/>
</dbReference>
<gene>
    <name evidence="2" type="ORF">ACFQMA_01920</name>
</gene>
<dbReference type="Pfam" id="PF10120">
    <property type="entry name" value="ThiN"/>
    <property type="match status" value="1"/>
</dbReference>
<dbReference type="SMART" id="SM00530">
    <property type="entry name" value="HTH_XRE"/>
    <property type="match status" value="1"/>
</dbReference>
<name>A0ABD5XX70_9EURY</name>
<evidence type="ECO:0000313" key="3">
    <source>
        <dbReference type="Proteomes" id="UP001596432"/>
    </source>
</evidence>
<dbReference type="AlphaFoldDB" id="A0ABD5XX70"/>
<dbReference type="PROSITE" id="PS50943">
    <property type="entry name" value="HTH_CROC1"/>
    <property type="match status" value="1"/>
</dbReference>
<accession>A0ABD5XX70</accession>
<dbReference type="PANTHER" id="PTHR40730">
    <property type="entry name" value="TRANSCRIPTIONAL REGULATOR PROTEIN-LIKE PROTEIN"/>
    <property type="match status" value="1"/>
</dbReference>
<reference evidence="2 3" key="1">
    <citation type="journal article" date="2019" name="Int. J. Syst. Evol. Microbiol.">
        <title>The Global Catalogue of Microorganisms (GCM) 10K type strain sequencing project: providing services to taxonomists for standard genome sequencing and annotation.</title>
        <authorList>
            <consortium name="The Broad Institute Genomics Platform"/>
            <consortium name="The Broad Institute Genome Sequencing Center for Infectious Disease"/>
            <person name="Wu L."/>
            <person name="Ma J."/>
        </authorList>
    </citation>
    <scope>NUCLEOTIDE SEQUENCE [LARGE SCALE GENOMIC DNA]</scope>
    <source>
        <strain evidence="2 3">XZYJT29</strain>
    </source>
</reference>
<proteinExistence type="predicted"/>
<feature type="domain" description="HTH cro/C1-type" evidence="1">
    <location>
        <begin position="20"/>
        <end position="54"/>
    </location>
</feature>
<protein>
    <submittedName>
        <fullName evidence="2">Thiamine-phosphate synthase family protein</fullName>
    </submittedName>
</protein>
<dbReference type="CDD" id="cd00093">
    <property type="entry name" value="HTH_XRE"/>
    <property type="match status" value="1"/>
</dbReference>
<dbReference type="SUPFAM" id="SSF53639">
    <property type="entry name" value="AraD/HMP-PK domain-like"/>
    <property type="match status" value="1"/>
</dbReference>
<dbReference type="EMBL" id="JBHTAS010000001">
    <property type="protein sequence ID" value="MFC7138591.1"/>
    <property type="molecule type" value="Genomic_DNA"/>
</dbReference>
<evidence type="ECO:0000259" key="1">
    <source>
        <dbReference type="PROSITE" id="PS50943"/>
    </source>
</evidence>
<dbReference type="SUPFAM" id="SSF47413">
    <property type="entry name" value="lambda repressor-like DNA-binding domains"/>
    <property type="match status" value="1"/>
</dbReference>
<dbReference type="Proteomes" id="UP001596432">
    <property type="component" value="Unassembled WGS sequence"/>
</dbReference>
<organism evidence="2 3">
    <name type="scientific">Halosimplex aquaticum</name>
    <dbReference type="NCBI Taxonomy" id="3026162"/>
    <lineage>
        <taxon>Archaea</taxon>
        <taxon>Methanobacteriati</taxon>
        <taxon>Methanobacteriota</taxon>
        <taxon>Stenosarchaea group</taxon>
        <taxon>Halobacteria</taxon>
        <taxon>Halobacteriales</taxon>
        <taxon>Haloarculaceae</taxon>
        <taxon>Halosimplex</taxon>
    </lineage>
</organism>